<dbReference type="EMBL" id="JAYGHG010000006">
    <property type="protein sequence ID" value="MEA5580906.1"/>
    <property type="molecule type" value="Genomic_DNA"/>
</dbReference>
<organism evidence="1 2">
    <name type="scientific">Nodularia harveyana UHCC-0300</name>
    <dbReference type="NCBI Taxonomy" id="2974287"/>
    <lineage>
        <taxon>Bacteria</taxon>
        <taxon>Bacillati</taxon>
        <taxon>Cyanobacteriota</taxon>
        <taxon>Cyanophyceae</taxon>
        <taxon>Nostocales</taxon>
        <taxon>Nodulariaceae</taxon>
        <taxon>Nodularia</taxon>
    </lineage>
</organism>
<dbReference type="Proteomes" id="UP001302120">
    <property type="component" value="Unassembled WGS sequence"/>
</dbReference>
<name>A0ABU5UEM5_9CYAN</name>
<dbReference type="RefSeq" id="WP_323195248.1">
    <property type="nucleotide sequence ID" value="NZ_JAYGHG010000006.1"/>
</dbReference>
<sequence length="86" mass="9566">MRYVTSIEQLAKQEGIEQGVIQMGRDNVIDILETRFEQVPDSILSVVNGIEDTSVLKMLLKRAIAIPSTAQFQQVLDDLTTTSESV</sequence>
<evidence type="ECO:0000313" key="2">
    <source>
        <dbReference type="Proteomes" id="UP001302120"/>
    </source>
</evidence>
<gene>
    <name evidence="1" type="ORF">VB620_06080</name>
</gene>
<reference evidence="1 2" key="1">
    <citation type="submission" date="2023-12" db="EMBL/GenBank/DDBJ databases">
        <title>Baltic Sea Cyanobacteria.</title>
        <authorList>
            <person name="Delbaje E."/>
            <person name="Fewer D.P."/>
            <person name="Shishido T.K."/>
        </authorList>
    </citation>
    <scope>NUCLEOTIDE SEQUENCE [LARGE SCALE GENOMIC DNA]</scope>
    <source>
        <strain evidence="1 2">UHCC-0300</strain>
    </source>
</reference>
<accession>A0ABU5UEM5</accession>
<protein>
    <submittedName>
        <fullName evidence="1">Uncharacterized protein</fullName>
    </submittedName>
</protein>
<comment type="caution">
    <text evidence="1">The sequence shown here is derived from an EMBL/GenBank/DDBJ whole genome shotgun (WGS) entry which is preliminary data.</text>
</comment>
<proteinExistence type="predicted"/>
<evidence type="ECO:0000313" key="1">
    <source>
        <dbReference type="EMBL" id="MEA5580906.1"/>
    </source>
</evidence>
<keyword evidence="2" id="KW-1185">Reference proteome</keyword>